<reference evidence="2" key="1">
    <citation type="journal article" date="2014" name="Front. Microbiol.">
        <title>High frequency of phylogenetically diverse reductive dehalogenase-homologous genes in deep subseafloor sedimentary metagenomes.</title>
        <authorList>
            <person name="Kawai M."/>
            <person name="Futagami T."/>
            <person name="Toyoda A."/>
            <person name="Takaki Y."/>
            <person name="Nishi S."/>
            <person name="Hori S."/>
            <person name="Arai W."/>
            <person name="Tsubouchi T."/>
            <person name="Morono Y."/>
            <person name="Uchiyama I."/>
            <person name="Ito T."/>
            <person name="Fujiyama A."/>
            <person name="Inagaki F."/>
            <person name="Takami H."/>
        </authorList>
    </citation>
    <scope>NUCLEOTIDE SEQUENCE</scope>
    <source>
        <strain evidence="2">Expedition CK06-06</strain>
    </source>
</reference>
<keyword evidence="1" id="KW-0812">Transmembrane</keyword>
<keyword evidence="1" id="KW-1133">Transmembrane helix</keyword>
<gene>
    <name evidence="2" type="ORF">S01H4_48615</name>
</gene>
<accession>X1D8P2</accession>
<keyword evidence="1" id="KW-0472">Membrane</keyword>
<dbReference type="AlphaFoldDB" id="X1D8P2"/>
<feature type="non-terminal residue" evidence="2">
    <location>
        <position position="36"/>
    </location>
</feature>
<feature type="transmembrane region" description="Helical" evidence="1">
    <location>
        <begin position="12"/>
        <end position="30"/>
    </location>
</feature>
<evidence type="ECO:0000313" key="2">
    <source>
        <dbReference type="EMBL" id="GAG92806.1"/>
    </source>
</evidence>
<comment type="caution">
    <text evidence="2">The sequence shown here is derived from an EMBL/GenBank/DDBJ whole genome shotgun (WGS) entry which is preliminary data.</text>
</comment>
<protein>
    <submittedName>
        <fullName evidence="2">Uncharacterized protein</fullName>
    </submittedName>
</protein>
<organism evidence="2">
    <name type="scientific">marine sediment metagenome</name>
    <dbReference type="NCBI Taxonomy" id="412755"/>
    <lineage>
        <taxon>unclassified sequences</taxon>
        <taxon>metagenomes</taxon>
        <taxon>ecological metagenomes</taxon>
    </lineage>
</organism>
<proteinExistence type="predicted"/>
<sequence>MDIDKLIKRTTLANLVSATLVIVGMSYCWFTKNTDG</sequence>
<dbReference type="EMBL" id="BART01027418">
    <property type="protein sequence ID" value="GAG92806.1"/>
    <property type="molecule type" value="Genomic_DNA"/>
</dbReference>
<evidence type="ECO:0000256" key="1">
    <source>
        <dbReference type="SAM" id="Phobius"/>
    </source>
</evidence>
<name>X1D8P2_9ZZZZ</name>